<evidence type="ECO:0000313" key="2">
    <source>
        <dbReference type="Proteomes" id="UP000620550"/>
    </source>
</evidence>
<comment type="caution">
    <text evidence="1">The sequence shown here is derived from an EMBL/GenBank/DDBJ whole genome shotgun (WGS) entry which is preliminary data.</text>
</comment>
<dbReference type="EMBL" id="BNAF01000005">
    <property type="protein sequence ID" value="GHE33318.1"/>
    <property type="molecule type" value="Genomic_DNA"/>
</dbReference>
<evidence type="ECO:0008006" key="3">
    <source>
        <dbReference type="Google" id="ProtNLM"/>
    </source>
</evidence>
<keyword evidence="2" id="KW-1185">Reference proteome</keyword>
<evidence type="ECO:0000313" key="1">
    <source>
        <dbReference type="EMBL" id="GHE33318.1"/>
    </source>
</evidence>
<gene>
    <name evidence="1" type="ORF">GCM10017764_15520</name>
</gene>
<organism evidence="1 2">
    <name type="scientific">Sphingobacterium griseoflavum</name>
    <dbReference type="NCBI Taxonomy" id="1474952"/>
    <lineage>
        <taxon>Bacteria</taxon>
        <taxon>Pseudomonadati</taxon>
        <taxon>Bacteroidota</taxon>
        <taxon>Sphingobacteriia</taxon>
        <taxon>Sphingobacteriales</taxon>
        <taxon>Sphingobacteriaceae</taxon>
        <taxon>Sphingobacterium</taxon>
    </lineage>
</organism>
<protein>
    <recommendedName>
        <fullName evidence="3">Lipoprotein</fullName>
    </recommendedName>
</protein>
<accession>A0ABQ3HX49</accession>
<sequence length="180" mass="20540">MTATMIAIRKYAVRLVIVVTSFFVISCNEVTKNAKDTGGLEHVVQDRERPNDRKEHTNDSLVVPTDRNARLPVHETCQEPYGDMEVGFTTVCFWWNADLETAYARFRTKNSDNDDGRFLERRLPKTATHIVAGSYPLEIRYARMSTDSLLIDLFFPGGETQIIFEKKTNGVEVRTLHAPD</sequence>
<name>A0ABQ3HX49_9SPHI</name>
<reference evidence="2" key="1">
    <citation type="journal article" date="2019" name="Int. J. Syst. Evol. Microbiol.">
        <title>The Global Catalogue of Microorganisms (GCM) 10K type strain sequencing project: providing services to taxonomists for standard genome sequencing and annotation.</title>
        <authorList>
            <consortium name="The Broad Institute Genomics Platform"/>
            <consortium name="The Broad Institute Genome Sequencing Center for Infectious Disease"/>
            <person name="Wu L."/>
            <person name="Ma J."/>
        </authorList>
    </citation>
    <scope>NUCLEOTIDE SEQUENCE [LARGE SCALE GENOMIC DNA]</scope>
    <source>
        <strain evidence="2">CGMCC 1.12966</strain>
    </source>
</reference>
<proteinExistence type="predicted"/>
<dbReference type="Proteomes" id="UP000620550">
    <property type="component" value="Unassembled WGS sequence"/>
</dbReference>